<protein>
    <submittedName>
        <fullName evidence="3">Uncharacterized protein</fullName>
    </submittedName>
</protein>
<dbReference type="EMBL" id="JACRDE010000161">
    <property type="protein sequence ID" value="MBI5248953.1"/>
    <property type="molecule type" value="Genomic_DNA"/>
</dbReference>
<sequence>MTTSPRRKASPALSKTRTGSDWIMIVLGIFLVVLFLVSGYSSYVQTDVGASPKPRGPVKDPKSITPESSIDERYTPFRVAGKMTGVFRGC</sequence>
<dbReference type="Proteomes" id="UP000807825">
    <property type="component" value="Unassembled WGS sequence"/>
</dbReference>
<comment type="caution">
    <text evidence="3">The sequence shown here is derived from an EMBL/GenBank/DDBJ whole genome shotgun (WGS) entry which is preliminary data.</text>
</comment>
<evidence type="ECO:0000256" key="2">
    <source>
        <dbReference type="SAM" id="Phobius"/>
    </source>
</evidence>
<feature type="transmembrane region" description="Helical" evidence="2">
    <location>
        <begin position="21"/>
        <end position="43"/>
    </location>
</feature>
<proteinExistence type="predicted"/>
<evidence type="ECO:0000256" key="1">
    <source>
        <dbReference type="SAM" id="MobiDB-lite"/>
    </source>
</evidence>
<feature type="region of interest" description="Disordered" evidence="1">
    <location>
        <begin position="46"/>
        <end position="70"/>
    </location>
</feature>
<keyword evidence="2" id="KW-0812">Transmembrane</keyword>
<gene>
    <name evidence="3" type="ORF">HY912_05610</name>
</gene>
<keyword evidence="2" id="KW-1133">Transmembrane helix</keyword>
<name>A0A9D6YZL4_9BACT</name>
<evidence type="ECO:0000313" key="3">
    <source>
        <dbReference type="EMBL" id="MBI5248953.1"/>
    </source>
</evidence>
<reference evidence="3" key="1">
    <citation type="submission" date="2020-07" db="EMBL/GenBank/DDBJ databases">
        <title>Huge and variable diversity of episymbiotic CPR bacteria and DPANN archaea in groundwater ecosystems.</title>
        <authorList>
            <person name="He C.Y."/>
            <person name="Keren R."/>
            <person name="Whittaker M."/>
            <person name="Farag I.F."/>
            <person name="Doudna J."/>
            <person name="Cate J.H.D."/>
            <person name="Banfield J.F."/>
        </authorList>
    </citation>
    <scope>NUCLEOTIDE SEQUENCE</scope>
    <source>
        <strain evidence="3">NC_groundwater_1664_Pr3_B-0.1um_52_9</strain>
    </source>
</reference>
<dbReference type="AlphaFoldDB" id="A0A9D6YZL4"/>
<organism evidence="3 4">
    <name type="scientific">Desulfomonile tiedjei</name>
    <dbReference type="NCBI Taxonomy" id="2358"/>
    <lineage>
        <taxon>Bacteria</taxon>
        <taxon>Pseudomonadati</taxon>
        <taxon>Thermodesulfobacteriota</taxon>
        <taxon>Desulfomonilia</taxon>
        <taxon>Desulfomonilales</taxon>
        <taxon>Desulfomonilaceae</taxon>
        <taxon>Desulfomonile</taxon>
    </lineage>
</organism>
<evidence type="ECO:0000313" key="4">
    <source>
        <dbReference type="Proteomes" id="UP000807825"/>
    </source>
</evidence>
<keyword evidence="2" id="KW-0472">Membrane</keyword>
<accession>A0A9D6YZL4</accession>